<evidence type="ECO:0000313" key="1">
    <source>
        <dbReference type="EMBL" id="KHJ78122.1"/>
    </source>
</evidence>
<name>A0A0B1S3U6_OESDE</name>
<reference evidence="1 2" key="1">
    <citation type="submission" date="2014-03" db="EMBL/GenBank/DDBJ databases">
        <title>Draft genome of the hookworm Oesophagostomum dentatum.</title>
        <authorList>
            <person name="Mitreva M."/>
        </authorList>
    </citation>
    <scope>NUCLEOTIDE SEQUENCE [LARGE SCALE GENOMIC DNA]</scope>
    <source>
        <strain evidence="1 2">OD-Hann</strain>
    </source>
</reference>
<organism evidence="1 2">
    <name type="scientific">Oesophagostomum dentatum</name>
    <name type="common">Nodular worm</name>
    <dbReference type="NCBI Taxonomy" id="61180"/>
    <lineage>
        <taxon>Eukaryota</taxon>
        <taxon>Metazoa</taxon>
        <taxon>Ecdysozoa</taxon>
        <taxon>Nematoda</taxon>
        <taxon>Chromadorea</taxon>
        <taxon>Rhabditida</taxon>
        <taxon>Rhabditina</taxon>
        <taxon>Rhabditomorpha</taxon>
        <taxon>Strongyloidea</taxon>
        <taxon>Strongylidae</taxon>
        <taxon>Oesophagostomum</taxon>
    </lineage>
</organism>
<dbReference type="EMBL" id="KN610087">
    <property type="protein sequence ID" value="KHJ78122.1"/>
    <property type="molecule type" value="Genomic_DNA"/>
</dbReference>
<evidence type="ECO:0000313" key="2">
    <source>
        <dbReference type="Proteomes" id="UP000053660"/>
    </source>
</evidence>
<dbReference type="Proteomes" id="UP000053660">
    <property type="component" value="Unassembled WGS sequence"/>
</dbReference>
<proteinExistence type="predicted"/>
<keyword evidence="2" id="KW-1185">Reference proteome</keyword>
<dbReference type="AlphaFoldDB" id="A0A0B1S3U6"/>
<accession>A0A0B1S3U6</accession>
<sequence length="64" mass="7387">MKAAIGLLLLTWYCSKSVDRRNLFYSSIERLESTPEAQKNFIKEGRLKIFPGFQEDFGLAKVKC</sequence>
<protein>
    <submittedName>
        <fullName evidence="1">Uncharacterized protein</fullName>
    </submittedName>
</protein>
<gene>
    <name evidence="1" type="ORF">OESDEN_22258</name>
</gene>